<protein>
    <submittedName>
        <fullName evidence="7">MFS general substrate transporter</fullName>
    </submittedName>
</protein>
<organism evidence="7 8">
    <name type="scientific">Glonium stellatum</name>
    <dbReference type="NCBI Taxonomy" id="574774"/>
    <lineage>
        <taxon>Eukaryota</taxon>
        <taxon>Fungi</taxon>
        <taxon>Dikarya</taxon>
        <taxon>Ascomycota</taxon>
        <taxon>Pezizomycotina</taxon>
        <taxon>Dothideomycetes</taxon>
        <taxon>Pleosporomycetidae</taxon>
        <taxon>Gloniales</taxon>
        <taxon>Gloniaceae</taxon>
        <taxon>Glonium</taxon>
    </lineage>
</organism>
<evidence type="ECO:0000256" key="4">
    <source>
        <dbReference type="ARBA" id="ARBA00023136"/>
    </source>
</evidence>
<dbReference type="InterPro" id="IPR036259">
    <property type="entry name" value="MFS_trans_sf"/>
</dbReference>
<feature type="transmembrane region" description="Helical" evidence="6">
    <location>
        <begin position="151"/>
        <end position="172"/>
    </location>
</feature>
<dbReference type="AlphaFoldDB" id="A0A8E2ESU1"/>
<evidence type="ECO:0000256" key="5">
    <source>
        <dbReference type="SAM" id="MobiDB-lite"/>
    </source>
</evidence>
<feature type="transmembrane region" description="Helical" evidence="6">
    <location>
        <begin position="490"/>
        <end position="510"/>
    </location>
</feature>
<feature type="compositionally biased region" description="Polar residues" evidence="5">
    <location>
        <begin position="1"/>
        <end position="12"/>
    </location>
</feature>
<proteinExistence type="predicted"/>
<keyword evidence="2 6" id="KW-0812">Transmembrane</keyword>
<evidence type="ECO:0000256" key="1">
    <source>
        <dbReference type="ARBA" id="ARBA00004141"/>
    </source>
</evidence>
<dbReference type="InterPro" id="IPR011701">
    <property type="entry name" value="MFS"/>
</dbReference>
<feature type="transmembrane region" description="Helical" evidence="6">
    <location>
        <begin position="422"/>
        <end position="448"/>
    </location>
</feature>
<evidence type="ECO:0000256" key="6">
    <source>
        <dbReference type="SAM" id="Phobius"/>
    </source>
</evidence>
<dbReference type="EMBL" id="KV750652">
    <property type="protein sequence ID" value="OCL03956.1"/>
    <property type="molecule type" value="Genomic_DNA"/>
</dbReference>
<feature type="transmembrane region" description="Helical" evidence="6">
    <location>
        <begin position="125"/>
        <end position="144"/>
    </location>
</feature>
<keyword evidence="8" id="KW-1185">Reference proteome</keyword>
<comment type="subcellular location">
    <subcellularLocation>
        <location evidence="1">Membrane</location>
        <topology evidence="1">Multi-pass membrane protein</topology>
    </subcellularLocation>
</comment>
<name>A0A8E2ESU1_9PEZI</name>
<gene>
    <name evidence="7" type="ORF">AOQ84DRAFT_400365</name>
</gene>
<feature type="transmembrane region" description="Helical" evidence="6">
    <location>
        <begin position="460"/>
        <end position="478"/>
    </location>
</feature>
<dbReference type="OrthoDB" id="2533084at2759"/>
<keyword evidence="4 6" id="KW-0472">Membrane</keyword>
<feature type="transmembrane region" description="Helical" evidence="6">
    <location>
        <begin position="210"/>
        <end position="231"/>
    </location>
</feature>
<evidence type="ECO:0000313" key="7">
    <source>
        <dbReference type="EMBL" id="OCL03956.1"/>
    </source>
</evidence>
<keyword evidence="3 6" id="KW-1133">Transmembrane helix</keyword>
<dbReference type="GO" id="GO:0022857">
    <property type="term" value="F:transmembrane transporter activity"/>
    <property type="evidence" value="ECO:0007669"/>
    <property type="project" value="InterPro"/>
</dbReference>
<sequence>MLEKSSVQSQELASPDPGLNTNDVEISEGKGNDIRVLADSVDDNVKTTKDRKVVLIPQPSAGLTNPSTDDPDDPLNWTWAKKHFILASLIMPALLTDFGMAFGTVDFEQQSVTWHMSVPAVAKSISGGIFMQGVGGLISVPFAIRYGRLPILFWSQFLACAMVIGSSLAPSYASFTVFRTLQGFFNTAPQVIGLTIIHDIFFFHERTRKINIWAFCVLVGPYLGPFLSSLILSKLSWRSDFGILASIYGLSLLLIIVLSDETLFNRTQNEPRPKKGILGKILLLTGIHGTRQTSRPTLASVLWHIVVIQIKPHILLTTACFMMLLFMWVIGLVTTVPQFLFPPPYLFTPVQVGLLYLAPSIGSIIGEVWGHWFNDFNANRYIRHNAGSYCPENRLWGCYVSLVFSPVALVLFGQGIAHKLHWIVLAIAWALYTIGQVSATVAISAYLLDTCPKHSAIVSGILNMWRTTGGFCVVYFQLKWVARNGAGTSFGVQAAILAASSVSIVAVQLWGKRWRMKYPMPVADN</sequence>
<evidence type="ECO:0000256" key="2">
    <source>
        <dbReference type="ARBA" id="ARBA00022692"/>
    </source>
</evidence>
<feature type="transmembrane region" description="Helical" evidence="6">
    <location>
        <begin position="354"/>
        <end position="374"/>
    </location>
</feature>
<reference evidence="7 8" key="1">
    <citation type="journal article" date="2016" name="Nat. Commun.">
        <title>Ectomycorrhizal ecology is imprinted in the genome of the dominant symbiotic fungus Cenococcum geophilum.</title>
        <authorList>
            <consortium name="DOE Joint Genome Institute"/>
            <person name="Peter M."/>
            <person name="Kohler A."/>
            <person name="Ohm R.A."/>
            <person name="Kuo A."/>
            <person name="Krutzmann J."/>
            <person name="Morin E."/>
            <person name="Arend M."/>
            <person name="Barry K.W."/>
            <person name="Binder M."/>
            <person name="Choi C."/>
            <person name="Clum A."/>
            <person name="Copeland A."/>
            <person name="Grisel N."/>
            <person name="Haridas S."/>
            <person name="Kipfer T."/>
            <person name="LaButti K."/>
            <person name="Lindquist E."/>
            <person name="Lipzen A."/>
            <person name="Maire R."/>
            <person name="Meier B."/>
            <person name="Mihaltcheva S."/>
            <person name="Molinier V."/>
            <person name="Murat C."/>
            <person name="Poggeler S."/>
            <person name="Quandt C.A."/>
            <person name="Sperisen C."/>
            <person name="Tritt A."/>
            <person name="Tisserant E."/>
            <person name="Crous P.W."/>
            <person name="Henrissat B."/>
            <person name="Nehls U."/>
            <person name="Egli S."/>
            <person name="Spatafora J.W."/>
            <person name="Grigoriev I.V."/>
            <person name="Martin F.M."/>
        </authorList>
    </citation>
    <scope>NUCLEOTIDE SEQUENCE [LARGE SCALE GENOMIC DNA]</scope>
    <source>
        <strain evidence="7 8">CBS 207.34</strain>
    </source>
</reference>
<dbReference type="PANTHER" id="PTHR23502:SF159">
    <property type="entry name" value="TRANSPORTER, PUTATIVE (AFU_ORTHOLOGUE AFUA_4G14230)-RELATED"/>
    <property type="match status" value="1"/>
</dbReference>
<dbReference type="Gene3D" id="1.20.1250.20">
    <property type="entry name" value="MFS general substrate transporter like domains"/>
    <property type="match status" value="1"/>
</dbReference>
<dbReference type="PANTHER" id="PTHR23502">
    <property type="entry name" value="MAJOR FACILITATOR SUPERFAMILY"/>
    <property type="match status" value="1"/>
</dbReference>
<feature type="transmembrane region" description="Helical" evidence="6">
    <location>
        <begin position="184"/>
        <end position="203"/>
    </location>
</feature>
<feature type="transmembrane region" description="Helical" evidence="6">
    <location>
        <begin position="395"/>
        <end position="416"/>
    </location>
</feature>
<feature type="transmembrane region" description="Helical" evidence="6">
    <location>
        <begin position="314"/>
        <end position="334"/>
    </location>
</feature>
<dbReference type="Pfam" id="PF07690">
    <property type="entry name" value="MFS_1"/>
    <property type="match status" value="1"/>
</dbReference>
<feature type="transmembrane region" description="Helical" evidence="6">
    <location>
        <begin position="84"/>
        <end position="105"/>
    </location>
</feature>
<dbReference type="Proteomes" id="UP000250140">
    <property type="component" value="Unassembled WGS sequence"/>
</dbReference>
<dbReference type="SUPFAM" id="SSF103473">
    <property type="entry name" value="MFS general substrate transporter"/>
    <property type="match status" value="1"/>
</dbReference>
<dbReference type="GO" id="GO:0005886">
    <property type="term" value="C:plasma membrane"/>
    <property type="evidence" value="ECO:0007669"/>
    <property type="project" value="TreeGrafter"/>
</dbReference>
<feature type="transmembrane region" description="Helical" evidence="6">
    <location>
        <begin position="243"/>
        <end position="264"/>
    </location>
</feature>
<accession>A0A8E2ESU1</accession>
<evidence type="ECO:0000256" key="3">
    <source>
        <dbReference type="ARBA" id="ARBA00022989"/>
    </source>
</evidence>
<feature type="region of interest" description="Disordered" evidence="5">
    <location>
        <begin position="1"/>
        <end position="27"/>
    </location>
</feature>
<evidence type="ECO:0000313" key="8">
    <source>
        <dbReference type="Proteomes" id="UP000250140"/>
    </source>
</evidence>